<keyword evidence="4" id="KW-1185">Reference proteome</keyword>
<feature type="region of interest" description="Disordered" evidence="2">
    <location>
        <begin position="77"/>
        <end position="98"/>
    </location>
</feature>
<dbReference type="PANTHER" id="PTHR31374:SF32">
    <property type="entry name" value="SAUR FAMILY PROTEIN"/>
    <property type="match status" value="1"/>
</dbReference>
<dbReference type="Proteomes" id="UP000244005">
    <property type="component" value="Unassembled WGS sequence"/>
</dbReference>
<proteinExistence type="inferred from homology"/>
<evidence type="ECO:0000313" key="3">
    <source>
        <dbReference type="EMBL" id="PTQ49586.1"/>
    </source>
</evidence>
<evidence type="ECO:0000256" key="2">
    <source>
        <dbReference type="SAM" id="MobiDB-lite"/>
    </source>
</evidence>
<dbReference type="OrthoDB" id="1864078at2759"/>
<name>A0A2R6XU36_MARPO</name>
<dbReference type="PANTHER" id="PTHR31374">
    <property type="entry name" value="AUXIN-INDUCED PROTEIN-LIKE-RELATED"/>
    <property type="match status" value="1"/>
</dbReference>
<dbReference type="Gramene" id="Mp1g27950.1">
    <property type="protein sequence ID" value="Mp1g27950.1.cds1"/>
    <property type="gene ID" value="Mp1g27950"/>
</dbReference>
<evidence type="ECO:0000256" key="1">
    <source>
        <dbReference type="ARBA" id="ARBA00006974"/>
    </source>
</evidence>
<dbReference type="InterPro" id="IPR003676">
    <property type="entry name" value="SAUR_fam"/>
</dbReference>
<gene>
    <name evidence="3" type="ORF">MARPO_0002s0083</name>
</gene>
<dbReference type="AlphaFoldDB" id="A0A2R6XU36"/>
<accession>A0A2R6XU36</accession>
<dbReference type="GO" id="GO:0009733">
    <property type="term" value="P:response to auxin"/>
    <property type="evidence" value="ECO:0007669"/>
    <property type="project" value="InterPro"/>
</dbReference>
<protein>
    <submittedName>
        <fullName evidence="3">Uncharacterized protein</fullName>
    </submittedName>
</protein>
<reference evidence="4" key="1">
    <citation type="journal article" date="2017" name="Cell">
        <title>Insights into land plant evolution garnered from the Marchantia polymorpha genome.</title>
        <authorList>
            <person name="Bowman J.L."/>
            <person name="Kohchi T."/>
            <person name="Yamato K.T."/>
            <person name="Jenkins J."/>
            <person name="Shu S."/>
            <person name="Ishizaki K."/>
            <person name="Yamaoka S."/>
            <person name="Nishihama R."/>
            <person name="Nakamura Y."/>
            <person name="Berger F."/>
            <person name="Adam C."/>
            <person name="Aki S.S."/>
            <person name="Althoff F."/>
            <person name="Araki T."/>
            <person name="Arteaga-Vazquez M.A."/>
            <person name="Balasubrmanian S."/>
            <person name="Barry K."/>
            <person name="Bauer D."/>
            <person name="Boehm C.R."/>
            <person name="Briginshaw L."/>
            <person name="Caballero-Perez J."/>
            <person name="Catarino B."/>
            <person name="Chen F."/>
            <person name="Chiyoda S."/>
            <person name="Chovatia M."/>
            <person name="Davies K.M."/>
            <person name="Delmans M."/>
            <person name="Demura T."/>
            <person name="Dierschke T."/>
            <person name="Dolan L."/>
            <person name="Dorantes-Acosta A.E."/>
            <person name="Eklund D.M."/>
            <person name="Florent S.N."/>
            <person name="Flores-Sandoval E."/>
            <person name="Fujiyama A."/>
            <person name="Fukuzawa H."/>
            <person name="Galik B."/>
            <person name="Grimanelli D."/>
            <person name="Grimwood J."/>
            <person name="Grossniklaus U."/>
            <person name="Hamada T."/>
            <person name="Haseloff J."/>
            <person name="Hetherington A.J."/>
            <person name="Higo A."/>
            <person name="Hirakawa Y."/>
            <person name="Hundley H.N."/>
            <person name="Ikeda Y."/>
            <person name="Inoue K."/>
            <person name="Inoue S.I."/>
            <person name="Ishida S."/>
            <person name="Jia Q."/>
            <person name="Kakita M."/>
            <person name="Kanazawa T."/>
            <person name="Kawai Y."/>
            <person name="Kawashima T."/>
            <person name="Kennedy M."/>
            <person name="Kinose K."/>
            <person name="Kinoshita T."/>
            <person name="Kohara Y."/>
            <person name="Koide E."/>
            <person name="Komatsu K."/>
            <person name="Kopischke S."/>
            <person name="Kubo M."/>
            <person name="Kyozuka J."/>
            <person name="Lagercrantz U."/>
            <person name="Lin S.S."/>
            <person name="Lindquist E."/>
            <person name="Lipzen A.M."/>
            <person name="Lu C.W."/>
            <person name="De Luna E."/>
            <person name="Martienssen R.A."/>
            <person name="Minamino N."/>
            <person name="Mizutani M."/>
            <person name="Mizutani M."/>
            <person name="Mochizuki N."/>
            <person name="Monte I."/>
            <person name="Mosher R."/>
            <person name="Nagasaki H."/>
            <person name="Nakagami H."/>
            <person name="Naramoto S."/>
            <person name="Nishitani K."/>
            <person name="Ohtani M."/>
            <person name="Okamoto T."/>
            <person name="Okumura M."/>
            <person name="Phillips J."/>
            <person name="Pollak B."/>
            <person name="Reinders A."/>
            <person name="Rovekamp M."/>
            <person name="Sano R."/>
            <person name="Sawa S."/>
            <person name="Schmid M.W."/>
            <person name="Shirakawa M."/>
            <person name="Solano R."/>
            <person name="Spunde A."/>
            <person name="Suetsugu N."/>
            <person name="Sugano S."/>
            <person name="Sugiyama A."/>
            <person name="Sun R."/>
            <person name="Suzuki Y."/>
            <person name="Takenaka M."/>
            <person name="Takezawa D."/>
            <person name="Tomogane H."/>
            <person name="Tsuzuki M."/>
            <person name="Ueda T."/>
            <person name="Umeda M."/>
            <person name="Ward J.M."/>
            <person name="Watanabe Y."/>
            <person name="Yazaki K."/>
            <person name="Yokoyama R."/>
            <person name="Yoshitake Y."/>
            <person name="Yotsui I."/>
            <person name="Zachgo S."/>
            <person name="Schmutz J."/>
        </authorList>
    </citation>
    <scope>NUCLEOTIDE SEQUENCE [LARGE SCALE GENOMIC DNA]</scope>
    <source>
        <strain evidence="4">Tak-1</strain>
    </source>
</reference>
<organism evidence="3 4">
    <name type="scientific">Marchantia polymorpha</name>
    <name type="common">Common liverwort</name>
    <name type="synonym">Marchantia aquatica</name>
    <dbReference type="NCBI Taxonomy" id="3197"/>
    <lineage>
        <taxon>Eukaryota</taxon>
        <taxon>Viridiplantae</taxon>
        <taxon>Streptophyta</taxon>
        <taxon>Embryophyta</taxon>
        <taxon>Marchantiophyta</taxon>
        <taxon>Marchantiopsida</taxon>
        <taxon>Marchantiidae</taxon>
        <taxon>Marchantiales</taxon>
        <taxon>Marchantiaceae</taxon>
        <taxon>Marchantia</taxon>
    </lineage>
</organism>
<sequence>MVTLTKSRISKSCILPSKDAEKSRSLRPHFISSSLSRGTFSCSFVMRIALLSASHNSVSSSGSRRSGGYCRSDYVSRSSSSDGSSSFGSSCSDGSKSSLMSRSFLRRSSARRKSCRKPVLLQKVPFGKSAEYLTVYVGRSTEQSVKYVISRSLLTHPLFQVLLKCSEDEFGEDYAVNNGVAIVCDPALFVELVRAIDNNVWSA</sequence>
<dbReference type="EMBL" id="KZ772674">
    <property type="protein sequence ID" value="PTQ49586.1"/>
    <property type="molecule type" value="Genomic_DNA"/>
</dbReference>
<dbReference type="Pfam" id="PF02519">
    <property type="entry name" value="Auxin_inducible"/>
    <property type="match status" value="1"/>
</dbReference>
<comment type="similarity">
    <text evidence="1">Belongs to the ARG7 family.</text>
</comment>
<evidence type="ECO:0000313" key="4">
    <source>
        <dbReference type="Proteomes" id="UP000244005"/>
    </source>
</evidence>